<feature type="region of interest" description="Disordered" evidence="1">
    <location>
        <begin position="1"/>
        <end position="22"/>
    </location>
</feature>
<feature type="compositionally biased region" description="Basic and acidic residues" evidence="1">
    <location>
        <begin position="319"/>
        <end position="329"/>
    </location>
</feature>
<evidence type="ECO:0000313" key="2">
    <source>
        <dbReference type="EMBL" id="XCP82850.1"/>
    </source>
</evidence>
<feature type="compositionally biased region" description="Basic residues" evidence="1">
    <location>
        <begin position="363"/>
        <end position="377"/>
    </location>
</feature>
<organism evidence="2">
    <name type="scientific">Actinomyces timonensis</name>
    <dbReference type="NCBI Taxonomy" id="1288391"/>
    <lineage>
        <taxon>Bacteria</taxon>
        <taxon>Bacillati</taxon>
        <taxon>Actinomycetota</taxon>
        <taxon>Actinomycetes</taxon>
        <taxon>Actinomycetales</taxon>
        <taxon>Actinomycetaceae</taxon>
        <taxon>Actinomyces</taxon>
    </lineage>
</organism>
<dbReference type="Gene3D" id="3.90.550.10">
    <property type="entry name" value="Spore Coat Polysaccharide Biosynthesis Protein SpsA, Chain A"/>
    <property type="match status" value="1"/>
</dbReference>
<feature type="region of interest" description="Disordered" evidence="1">
    <location>
        <begin position="259"/>
        <end position="426"/>
    </location>
</feature>
<keyword evidence="2" id="KW-0808">Transferase</keyword>
<accession>A0AAU8N3A5</accession>
<dbReference type="EC" id="2.4.-.-" evidence="2"/>
<dbReference type="Pfam" id="PF13641">
    <property type="entry name" value="Glyco_tranf_2_3"/>
    <property type="match status" value="1"/>
</dbReference>
<sequence>MTAPGPEARSSAESSPGAGAGRAQDETLAVVVTAGVTAFLPQTLVALTAQTAVPAAVLIVDVASRANGLGDGTPVEEAVEASGLDLVTAVRILRAPAAPTLGGAVARGLALAQERAAARPRPETSDQDEGRPLLSLDLDPSDAQWLWLLHDDSAPEPDCLAELLQAVTTARSIALAGPKQVDWDNPHLLLEVGLRATGSARRANDIAPGEIDQGQHDDRSDVLAVGTAGALISHQAWEGVGGASPDMPLLSEGLELLPRPAAGRAQGRRRPERRHPAPARHLPRPARRRGGRRSHRRRGGRRPSGSTGTRPLLPGPPHRPADRLGHDLDPAPAPAARLDDPPRPRAGGLAPAHQGPGPGGRRVGGRSHRRLPARPHPARPAAPGLLRRRPARRARRALPRPRRDPRGQEGQGPPGAPAPRPRRRAQ</sequence>
<dbReference type="PANTHER" id="PTHR43685:SF3">
    <property type="entry name" value="SLR2126 PROTEIN"/>
    <property type="match status" value="1"/>
</dbReference>
<protein>
    <submittedName>
        <fullName evidence="2">Glycosyltransferase</fullName>
        <ecNumber evidence="2">2.4.-.-</ecNumber>
    </submittedName>
</protein>
<feature type="compositionally biased region" description="Low complexity" evidence="1">
    <location>
        <begin position="1"/>
        <end position="17"/>
    </location>
</feature>
<dbReference type="EMBL" id="CP159989">
    <property type="protein sequence ID" value="XCP82850.1"/>
    <property type="molecule type" value="Genomic_DNA"/>
</dbReference>
<name>A0AAU8N3A5_9ACTO</name>
<feature type="compositionally biased region" description="Basic residues" evidence="1">
    <location>
        <begin position="386"/>
        <end position="400"/>
    </location>
</feature>
<dbReference type="GO" id="GO:0016757">
    <property type="term" value="F:glycosyltransferase activity"/>
    <property type="evidence" value="ECO:0007669"/>
    <property type="project" value="UniProtKB-KW"/>
</dbReference>
<keyword evidence="2" id="KW-0328">Glycosyltransferase</keyword>
<gene>
    <name evidence="2" type="ORF">ABXS69_02830</name>
</gene>
<feature type="compositionally biased region" description="Basic residues" evidence="1">
    <location>
        <begin position="266"/>
        <end position="301"/>
    </location>
</feature>
<dbReference type="RefSeq" id="WP_366181084.1">
    <property type="nucleotide sequence ID" value="NZ_CP159989.1"/>
</dbReference>
<dbReference type="InterPro" id="IPR029044">
    <property type="entry name" value="Nucleotide-diphossugar_trans"/>
</dbReference>
<dbReference type="PANTHER" id="PTHR43685">
    <property type="entry name" value="GLYCOSYLTRANSFERASE"/>
    <property type="match status" value="1"/>
</dbReference>
<dbReference type="InterPro" id="IPR050834">
    <property type="entry name" value="Glycosyltransf_2"/>
</dbReference>
<dbReference type="AlphaFoldDB" id="A0AAU8N3A5"/>
<reference evidence="2" key="1">
    <citation type="submission" date="2024-05" db="EMBL/GenBank/DDBJ databases">
        <title>Draft genome assemblies of 36 bacteria isolated from hibernating arctic ground squirrels.</title>
        <authorList>
            <person name="McKee H."/>
            <person name="Mullen L."/>
            <person name="Drown D.M."/>
            <person name="Duddleston K.N."/>
        </authorList>
    </citation>
    <scope>NUCLEOTIDE SEQUENCE</scope>
    <source>
        <strain evidence="2">AR004</strain>
    </source>
</reference>
<proteinExistence type="predicted"/>
<evidence type="ECO:0000256" key="1">
    <source>
        <dbReference type="SAM" id="MobiDB-lite"/>
    </source>
</evidence>
<dbReference type="SUPFAM" id="SSF53448">
    <property type="entry name" value="Nucleotide-diphospho-sugar transferases"/>
    <property type="match status" value="1"/>
</dbReference>